<sequence length="92" mass="9469">MRQIAIAPPDAFSKACGIALLLPILAVIYAAIVVIVGQRGLTPSILKAVEGLVWYIMGGIALLTVVIVGIAAAIGGKGGKKKTEDVYQQPQG</sequence>
<keyword evidence="1" id="KW-0472">Membrane</keyword>
<name>A0A0F8ZYB6_9ZZZZ</name>
<gene>
    <name evidence="2" type="ORF">LCGC14_2718610</name>
</gene>
<keyword evidence="1" id="KW-1133">Transmembrane helix</keyword>
<dbReference type="AlphaFoldDB" id="A0A0F8ZYB6"/>
<dbReference type="EMBL" id="LAZR01048902">
    <property type="protein sequence ID" value="KKK90875.1"/>
    <property type="molecule type" value="Genomic_DNA"/>
</dbReference>
<reference evidence="2" key="1">
    <citation type="journal article" date="2015" name="Nature">
        <title>Complex archaea that bridge the gap between prokaryotes and eukaryotes.</title>
        <authorList>
            <person name="Spang A."/>
            <person name="Saw J.H."/>
            <person name="Jorgensen S.L."/>
            <person name="Zaremba-Niedzwiedzka K."/>
            <person name="Martijn J."/>
            <person name="Lind A.E."/>
            <person name="van Eijk R."/>
            <person name="Schleper C."/>
            <person name="Guy L."/>
            <person name="Ettema T.J."/>
        </authorList>
    </citation>
    <scope>NUCLEOTIDE SEQUENCE</scope>
</reference>
<comment type="caution">
    <text evidence="2">The sequence shown here is derived from an EMBL/GenBank/DDBJ whole genome shotgun (WGS) entry which is preliminary data.</text>
</comment>
<proteinExistence type="predicted"/>
<feature type="transmembrane region" description="Helical" evidence="1">
    <location>
        <begin position="12"/>
        <end position="32"/>
    </location>
</feature>
<feature type="transmembrane region" description="Helical" evidence="1">
    <location>
        <begin position="52"/>
        <end position="74"/>
    </location>
</feature>
<evidence type="ECO:0000313" key="2">
    <source>
        <dbReference type="EMBL" id="KKK90875.1"/>
    </source>
</evidence>
<evidence type="ECO:0000256" key="1">
    <source>
        <dbReference type="SAM" id="Phobius"/>
    </source>
</evidence>
<organism evidence="2">
    <name type="scientific">marine sediment metagenome</name>
    <dbReference type="NCBI Taxonomy" id="412755"/>
    <lineage>
        <taxon>unclassified sequences</taxon>
        <taxon>metagenomes</taxon>
        <taxon>ecological metagenomes</taxon>
    </lineage>
</organism>
<keyword evidence="1" id="KW-0812">Transmembrane</keyword>
<accession>A0A0F8ZYB6</accession>
<protein>
    <submittedName>
        <fullName evidence="2">Uncharacterized protein</fullName>
    </submittedName>
</protein>